<dbReference type="AlphaFoldDB" id="A0A7R8ZXS0"/>
<sequence>HEGRRRFLERISFPGAASFIFEDGSLVPPETAERLELLATFLLAEGEEDEIEIQELGDIVSVLPAMPCDFASKAEEVDWRLQHILPVLCPDLSPQQQEHVASWFRRFLNSIDACDKWGEVPVDDEYVMCPGNPVINWKTGYSTIVRHLQVK</sequence>
<dbReference type="EMBL" id="OB675322">
    <property type="protein sequence ID" value="CAD7235897.1"/>
    <property type="molecule type" value="Genomic_DNA"/>
</dbReference>
<gene>
    <name evidence="1" type="ORF">CTOB1V02_LOCUS13712</name>
</gene>
<accession>A0A7R8ZXS0</accession>
<protein>
    <submittedName>
        <fullName evidence="1">Uncharacterized protein</fullName>
    </submittedName>
</protein>
<proteinExistence type="predicted"/>
<name>A0A7R8ZXS0_9CRUS</name>
<evidence type="ECO:0000313" key="1">
    <source>
        <dbReference type="EMBL" id="CAD7235897.1"/>
    </source>
</evidence>
<reference evidence="1" key="1">
    <citation type="submission" date="2020-11" db="EMBL/GenBank/DDBJ databases">
        <authorList>
            <person name="Tran Van P."/>
        </authorList>
    </citation>
    <scope>NUCLEOTIDE SEQUENCE</scope>
</reference>
<organism evidence="1">
    <name type="scientific">Cyprideis torosa</name>
    <dbReference type="NCBI Taxonomy" id="163714"/>
    <lineage>
        <taxon>Eukaryota</taxon>
        <taxon>Metazoa</taxon>
        <taxon>Ecdysozoa</taxon>
        <taxon>Arthropoda</taxon>
        <taxon>Crustacea</taxon>
        <taxon>Oligostraca</taxon>
        <taxon>Ostracoda</taxon>
        <taxon>Podocopa</taxon>
        <taxon>Podocopida</taxon>
        <taxon>Cytherocopina</taxon>
        <taxon>Cytheroidea</taxon>
        <taxon>Cytherideidae</taxon>
        <taxon>Cyprideis</taxon>
    </lineage>
</organism>
<feature type="non-terminal residue" evidence="1">
    <location>
        <position position="1"/>
    </location>
</feature>